<keyword evidence="4" id="KW-0238">DNA-binding</keyword>
<dbReference type="GO" id="GO:0003677">
    <property type="term" value="F:DNA binding"/>
    <property type="evidence" value="ECO:0007669"/>
    <property type="project" value="UniProtKB-KW"/>
</dbReference>
<dbReference type="Pfam" id="PF26390">
    <property type="entry name" value="MamS_MamX"/>
    <property type="match status" value="1"/>
</dbReference>
<feature type="chain" id="PRO_5043879277" evidence="2">
    <location>
        <begin position="23"/>
        <end position="175"/>
    </location>
</feature>
<evidence type="ECO:0000259" key="3">
    <source>
        <dbReference type="Pfam" id="PF26390"/>
    </source>
</evidence>
<name>A0AAW4L5G9_9BACT</name>
<feature type="compositionally biased region" description="Low complexity" evidence="1">
    <location>
        <begin position="142"/>
        <end position="157"/>
    </location>
</feature>
<dbReference type="EMBL" id="JAHCVJ010000012">
    <property type="protein sequence ID" value="MBT0666469.1"/>
    <property type="molecule type" value="Genomic_DNA"/>
</dbReference>
<keyword evidence="5" id="KW-1185">Reference proteome</keyword>
<gene>
    <name evidence="4" type="ORF">KI809_19345</name>
</gene>
<dbReference type="RefSeq" id="WP_214173239.1">
    <property type="nucleotide sequence ID" value="NZ_JAHCVJ010000012.1"/>
</dbReference>
<feature type="region of interest" description="Disordered" evidence="1">
    <location>
        <begin position="126"/>
        <end position="175"/>
    </location>
</feature>
<reference evidence="4 5" key="1">
    <citation type="submission" date="2021-05" db="EMBL/GenBank/DDBJ databases">
        <title>The draft genome of Geobacter pelophilus DSM 12255.</title>
        <authorList>
            <person name="Xu Z."/>
            <person name="Masuda Y."/>
            <person name="Itoh H."/>
            <person name="Senoo K."/>
        </authorList>
    </citation>
    <scope>NUCLEOTIDE SEQUENCE [LARGE SCALE GENOMIC DNA]</scope>
    <source>
        <strain evidence="4 5">DSM 12255</strain>
    </source>
</reference>
<keyword evidence="2" id="KW-0732">Signal</keyword>
<accession>A0AAW4L5G9</accession>
<feature type="compositionally biased region" description="Gly residues" evidence="1">
    <location>
        <begin position="158"/>
        <end position="175"/>
    </location>
</feature>
<evidence type="ECO:0000313" key="5">
    <source>
        <dbReference type="Proteomes" id="UP000811899"/>
    </source>
</evidence>
<dbReference type="InterPro" id="IPR058837">
    <property type="entry name" value="MamS_MamX_dom"/>
</dbReference>
<sequence length="175" mass="19022">MLRFVLILMVAIMTVCTHEANAFWWSDTKDPVSGLDVTAGFDVNTVTTMTGSVTSPPERKGEQNHTLMSLATQQGTVTVIMGPWWYWERQTIKITSNQELTVTGSRAQGKDGTIYLFAQRIENRSSGESLTLRSESGVPLWSRSGSGNQNGMQQSGGPQSGSGMRSGGGFRGGRR</sequence>
<evidence type="ECO:0000313" key="4">
    <source>
        <dbReference type="EMBL" id="MBT0666469.1"/>
    </source>
</evidence>
<proteinExistence type="predicted"/>
<dbReference type="Proteomes" id="UP000811899">
    <property type="component" value="Unassembled WGS sequence"/>
</dbReference>
<evidence type="ECO:0000256" key="2">
    <source>
        <dbReference type="SAM" id="SignalP"/>
    </source>
</evidence>
<evidence type="ECO:0000256" key="1">
    <source>
        <dbReference type="SAM" id="MobiDB-lite"/>
    </source>
</evidence>
<dbReference type="AlphaFoldDB" id="A0AAW4L5G9"/>
<feature type="signal peptide" evidence="2">
    <location>
        <begin position="1"/>
        <end position="22"/>
    </location>
</feature>
<comment type="caution">
    <text evidence="4">The sequence shown here is derived from an EMBL/GenBank/DDBJ whole genome shotgun (WGS) entry which is preliminary data.</text>
</comment>
<feature type="domain" description="Magnetosome protein MamS/MamX" evidence="3">
    <location>
        <begin position="45"/>
        <end position="122"/>
    </location>
</feature>
<organism evidence="4 5">
    <name type="scientific">Geoanaerobacter pelophilus</name>
    <dbReference type="NCBI Taxonomy" id="60036"/>
    <lineage>
        <taxon>Bacteria</taxon>
        <taxon>Pseudomonadati</taxon>
        <taxon>Thermodesulfobacteriota</taxon>
        <taxon>Desulfuromonadia</taxon>
        <taxon>Geobacterales</taxon>
        <taxon>Geobacteraceae</taxon>
        <taxon>Geoanaerobacter</taxon>
    </lineage>
</organism>
<protein>
    <submittedName>
        <fullName evidence="4">DNA-binding protein</fullName>
    </submittedName>
</protein>